<proteinExistence type="predicted"/>
<evidence type="ECO:0000313" key="2">
    <source>
        <dbReference type="EMBL" id="MFC5883982.1"/>
    </source>
</evidence>
<evidence type="ECO:0000313" key="3">
    <source>
        <dbReference type="Proteomes" id="UP001596067"/>
    </source>
</evidence>
<keyword evidence="3" id="KW-1185">Reference proteome</keyword>
<accession>A0ABW1EPR1</accession>
<organism evidence="2 3">
    <name type="scientific">Kitasatospora aburaviensis</name>
    <dbReference type="NCBI Taxonomy" id="67265"/>
    <lineage>
        <taxon>Bacteria</taxon>
        <taxon>Bacillati</taxon>
        <taxon>Actinomycetota</taxon>
        <taxon>Actinomycetes</taxon>
        <taxon>Kitasatosporales</taxon>
        <taxon>Streptomycetaceae</taxon>
        <taxon>Kitasatospora</taxon>
    </lineage>
</organism>
<dbReference type="RefSeq" id="WP_313763328.1">
    <property type="nucleotide sequence ID" value="NZ_BAAAVH010000108.1"/>
</dbReference>
<dbReference type="Proteomes" id="UP001596067">
    <property type="component" value="Unassembled WGS sequence"/>
</dbReference>
<protein>
    <submittedName>
        <fullName evidence="2">Uncharacterized protein</fullName>
    </submittedName>
</protein>
<reference evidence="3" key="1">
    <citation type="journal article" date="2019" name="Int. J. Syst. Evol. Microbiol.">
        <title>The Global Catalogue of Microorganisms (GCM) 10K type strain sequencing project: providing services to taxonomists for standard genome sequencing and annotation.</title>
        <authorList>
            <consortium name="The Broad Institute Genomics Platform"/>
            <consortium name="The Broad Institute Genome Sequencing Center for Infectious Disease"/>
            <person name="Wu L."/>
            <person name="Ma J."/>
        </authorList>
    </citation>
    <scope>NUCLEOTIDE SEQUENCE [LARGE SCALE GENOMIC DNA]</scope>
    <source>
        <strain evidence="3">CGMCC 4.1469</strain>
    </source>
</reference>
<name>A0ABW1EPR1_9ACTN</name>
<dbReference type="EMBL" id="JBHSOD010000002">
    <property type="protein sequence ID" value="MFC5883982.1"/>
    <property type="molecule type" value="Genomic_DNA"/>
</dbReference>
<comment type="caution">
    <text evidence="2">The sequence shown here is derived from an EMBL/GenBank/DDBJ whole genome shotgun (WGS) entry which is preliminary data.</text>
</comment>
<sequence>MSSGSFRIDLVEVEAAARRIQALVRELEPHAARVEAAVRQVSPASYGTDQVGAALLGGAQAAGGPWTGGLIGHQGRALQGMRRYLWNSGRMAENLLLMCRHYREADGSHAAALQAVIGGSGEPPRPAGFPAGSTAGTAAAGNADF</sequence>
<feature type="compositionally biased region" description="Low complexity" evidence="1">
    <location>
        <begin position="128"/>
        <end position="145"/>
    </location>
</feature>
<evidence type="ECO:0000256" key="1">
    <source>
        <dbReference type="SAM" id="MobiDB-lite"/>
    </source>
</evidence>
<gene>
    <name evidence="2" type="ORF">ACFP0N_03160</name>
</gene>
<feature type="region of interest" description="Disordered" evidence="1">
    <location>
        <begin position="118"/>
        <end position="145"/>
    </location>
</feature>